<name>X1LKM5_9ZZZZ</name>
<sequence length="43" mass="4868">DFNNPIPFTPFPLQGEGEDNLLKRGFTPLRHPVRLTSSEEEGD</sequence>
<reference evidence="1" key="1">
    <citation type="journal article" date="2014" name="Front. Microbiol.">
        <title>High frequency of phylogenetically diverse reductive dehalogenase-homologous genes in deep subseafloor sedimentary metagenomes.</title>
        <authorList>
            <person name="Kawai M."/>
            <person name="Futagami T."/>
            <person name="Toyoda A."/>
            <person name="Takaki Y."/>
            <person name="Nishi S."/>
            <person name="Hori S."/>
            <person name="Arai W."/>
            <person name="Tsubouchi T."/>
            <person name="Morono Y."/>
            <person name="Uchiyama I."/>
            <person name="Ito T."/>
            <person name="Fujiyama A."/>
            <person name="Inagaki F."/>
            <person name="Takami H."/>
        </authorList>
    </citation>
    <scope>NUCLEOTIDE SEQUENCE</scope>
    <source>
        <strain evidence="1">Expedition CK06-06</strain>
    </source>
</reference>
<gene>
    <name evidence="1" type="ORF">S06H3_19479</name>
</gene>
<proteinExistence type="predicted"/>
<evidence type="ECO:0000313" key="1">
    <source>
        <dbReference type="EMBL" id="GAI06396.1"/>
    </source>
</evidence>
<dbReference type="AlphaFoldDB" id="X1LKM5"/>
<protein>
    <submittedName>
        <fullName evidence="1">Uncharacterized protein</fullName>
    </submittedName>
</protein>
<accession>X1LKM5</accession>
<feature type="non-terminal residue" evidence="1">
    <location>
        <position position="1"/>
    </location>
</feature>
<organism evidence="1">
    <name type="scientific">marine sediment metagenome</name>
    <dbReference type="NCBI Taxonomy" id="412755"/>
    <lineage>
        <taxon>unclassified sequences</taxon>
        <taxon>metagenomes</taxon>
        <taxon>ecological metagenomes</taxon>
    </lineage>
</organism>
<comment type="caution">
    <text evidence="1">The sequence shown here is derived from an EMBL/GenBank/DDBJ whole genome shotgun (WGS) entry which is preliminary data.</text>
</comment>
<dbReference type="EMBL" id="BARV01009980">
    <property type="protein sequence ID" value="GAI06396.1"/>
    <property type="molecule type" value="Genomic_DNA"/>
</dbReference>